<sequence length="177" mass="20838">SVPAERPRSSTSPSAQEQRHQLVVRLIVKSTIRQRNTSGNTVDDVIVNGQSFNDIIPKLWDLFSEVMHLKVKQHLGDTTKSEQGWKQWLVKMRGETVEAVVDGVQVRMLPRYSLLHGYFQSECHFNMMRIIIVSLIRYKFKVYDHLDYWVCWLIGLRESEPLSFGNFDWNLQYYYVV</sequence>
<evidence type="ECO:0000313" key="1">
    <source>
        <dbReference type="EMBL" id="KAF4132209.1"/>
    </source>
</evidence>
<accession>A0A8S9TZD5</accession>
<name>A0A8S9TZD5_PHYIN</name>
<proteinExistence type="predicted"/>
<comment type="caution">
    <text evidence="1">The sequence shown here is derived from an EMBL/GenBank/DDBJ whole genome shotgun (WGS) entry which is preliminary data.</text>
</comment>
<feature type="non-terminal residue" evidence="1">
    <location>
        <position position="177"/>
    </location>
</feature>
<organism evidence="1 2">
    <name type="scientific">Phytophthora infestans</name>
    <name type="common">Potato late blight agent</name>
    <name type="synonym">Botrytis infestans</name>
    <dbReference type="NCBI Taxonomy" id="4787"/>
    <lineage>
        <taxon>Eukaryota</taxon>
        <taxon>Sar</taxon>
        <taxon>Stramenopiles</taxon>
        <taxon>Oomycota</taxon>
        <taxon>Peronosporomycetes</taxon>
        <taxon>Peronosporales</taxon>
        <taxon>Peronosporaceae</taxon>
        <taxon>Phytophthora</taxon>
    </lineage>
</organism>
<evidence type="ECO:0000313" key="2">
    <source>
        <dbReference type="Proteomes" id="UP000704712"/>
    </source>
</evidence>
<protein>
    <submittedName>
        <fullName evidence="1">Uncharacterized protein</fullName>
    </submittedName>
</protein>
<reference evidence="1" key="1">
    <citation type="submission" date="2020-03" db="EMBL/GenBank/DDBJ databases">
        <title>Hybrid Assembly of Korean Phytophthora infestans isolates.</title>
        <authorList>
            <person name="Prokchorchik M."/>
            <person name="Lee Y."/>
            <person name="Seo J."/>
            <person name="Cho J.-H."/>
            <person name="Park Y.-E."/>
            <person name="Jang D.-C."/>
            <person name="Im J.-S."/>
            <person name="Choi J.-G."/>
            <person name="Park H.-J."/>
            <person name="Lee G.-B."/>
            <person name="Lee Y.-G."/>
            <person name="Hong S.-Y."/>
            <person name="Cho K."/>
            <person name="Sohn K.H."/>
        </authorList>
    </citation>
    <scope>NUCLEOTIDE SEQUENCE</scope>
    <source>
        <strain evidence="1">KR_2_A2</strain>
    </source>
</reference>
<dbReference type="EMBL" id="JAACNO010002573">
    <property type="protein sequence ID" value="KAF4132209.1"/>
    <property type="molecule type" value="Genomic_DNA"/>
</dbReference>
<gene>
    <name evidence="1" type="ORF">GN958_ATG18611</name>
</gene>
<dbReference type="Proteomes" id="UP000704712">
    <property type="component" value="Unassembled WGS sequence"/>
</dbReference>
<feature type="non-terminal residue" evidence="1">
    <location>
        <position position="1"/>
    </location>
</feature>
<dbReference type="AlphaFoldDB" id="A0A8S9TZD5"/>